<evidence type="ECO:0000313" key="7">
    <source>
        <dbReference type="Proteomes" id="UP000016935"/>
    </source>
</evidence>
<keyword evidence="3" id="KW-0378">Hydrolase</keyword>
<feature type="active site" evidence="2 3">
    <location>
        <position position="370"/>
    </location>
</feature>
<dbReference type="Proteomes" id="UP000016935">
    <property type="component" value="Unassembled WGS sequence"/>
</dbReference>
<reference evidence="6 7" key="1">
    <citation type="journal article" date="2012" name="PLoS Pathog.">
        <title>Diverse lifestyles and strategies of plant pathogenesis encoded in the genomes of eighteen Dothideomycetes fungi.</title>
        <authorList>
            <person name="Ohm R.A."/>
            <person name="Feau N."/>
            <person name="Henrissat B."/>
            <person name="Schoch C.L."/>
            <person name="Horwitz B.A."/>
            <person name="Barry K.W."/>
            <person name="Condon B.J."/>
            <person name="Copeland A.C."/>
            <person name="Dhillon B."/>
            <person name="Glaser F."/>
            <person name="Hesse C.N."/>
            <person name="Kosti I."/>
            <person name="LaButti K."/>
            <person name="Lindquist E.A."/>
            <person name="Lucas S."/>
            <person name="Salamov A.A."/>
            <person name="Bradshaw R.E."/>
            <person name="Ciuffetti L."/>
            <person name="Hamelin R.C."/>
            <person name="Kema G.H.J."/>
            <person name="Lawrence C."/>
            <person name="Scott J.A."/>
            <person name="Spatafora J.W."/>
            <person name="Turgeon B.G."/>
            <person name="de Wit P.J.G.M."/>
            <person name="Zhong S."/>
            <person name="Goodwin S.B."/>
            <person name="Grigoriev I.V."/>
        </authorList>
    </citation>
    <scope>NUCLEOTIDE SEQUENCE [LARGE SCALE GENOMIC DNA]</scope>
    <source>
        <strain evidence="7">28A</strain>
    </source>
</reference>
<dbReference type="InterPro" id="IPR038765">
    <property type="entry name" value="Papain-like_cys_pep_sf"/>
</dbReference>
<feature type="domain" description="Calpain catalytic" evidence="5">
    <location>
        <begin position="133"/>
        <end position="432"/>
    </location>
</feature>
<feature type="region of interest" description="Disordered" evidence="4">
    <location>
        <begin position="640"/>
        <end position="825"/>
    </location>
</feature>
<dbReference type="InterPro" id="IPR001300">
    <property type="entry name" value="Peptidase_C2_calpain_cat"/>
</dbReference>
<dbReference type="GO" id="GO:0004198">
    <property type="term" value="F:calcium-dependent cysteine-type endopeptidase activity"/>
    <property type="evidence" value="ECO:0007669"/>
    <property type="project" value="InterPro"/>
</dbReference>
<feature type="compositionally biased region" description="Basic and acidic residues" evidence="4">
    <location>
        <begin position="583"/>
        <end position="618"/>
    </location>
</feature>
<dbReference type="PROSITE" id="PS50203">
    <property type="entry name" value="CALPAIN_CAT"/>
    <property type="match status" value="1"/>
</dbReference>
<feature type="compositionally biased region" description="Low complexity" evidence="4">
    <location>
        <begin position="691"/>
        <end position="707"/>
    </location>
</feature>
<reference evidence="6 7" key="2">
    <citation type="journal article" date="2013" name="PLoS Genet.">
        <title>Comparative genome structure, secondary metabolite, and effector coding capacity across Cochliobolus pathogens.</title>
        <authorList>
            <person name="Condon B.J."/>
            <person name="Leng Y."/>
            <person name="Wu D."/>
            <person name="Bushley K.E."/>
            <person name="Ohm R.A."/>
            <person name="Otillar R."/>
            <person name="Martin J."/>
            <person name="Schackwitz W."/>
            <person name="Grimwood J."/>
            <person name="MohdZainudin N."/>
            <person name="Xue C."/>
            <person name="Wang R."/>
            <person name="Manning V.A."/>
            <person name="Dhillon B."/>
            <person name="Tu Z.J."/>
            <person name="Steffenson B.J."/>
            <person name="Salamov A."/>
            <person name="Sun H."/>
            <person name="Lowry S."/>
            <person name="LaButti K."/>
            <person name="Han J."/>
            <person name="Copeland A."/>
            <person name="Lindquist E."/>
            <person name="Barry K."/>
            <person name="Schmutz J."/>
            <person name="Baker S.E."/>
            <person name="Ciuffetti L.M."/>
            <person name="Grigoriev I.V."/>
            <person name="Zhong S."/>
            <person name="Turgeon B.G."/>
        </authorList>
    </citation>
    <scope>NUCLEOTIDE SEQUENCE [LARGE SCALE GENOMIC DNA]</scope>
    <source>
        <strain evidence="7">28A</strain>
    </source>
</reference>
<dbReference type="InterPro" id="IPR036213">
    <property type="entry name" value="Calpain_III_sf"/>
</dbReference>
<gene>
    <name evidence="6" type="ORF">SETTUDRAFT_151136</name>
</gene>
<dbReference type="SMART" id="SM00230">
    <property type="entry name" value="CysPc"/>
    <property type="match status" value="1"/>
</dbReference>
<evidence type="ECO:0000256" key="2">
    <source>
        <dbReference type="PIRSR" id="PIRSR622684-1"/>
    </source>
</evidence>
<protein>
    <recommendedName>
        <fullName evidence="5">Calpain catalytic domain-containing protein</fullName>
    </recommendedName>
</protein>
<feature type="active site" evidence="2 3">
    <location>
        <position position="345"/>
    </location>
</feature>
<dbReference type="GO" id="GO:0006508">
    <property type="term" value="P:proteolysis"/>
    <property type="evidence" value="ECO:0007669"/>
    <property type="project" value="UniProtKB-KW"/>
</dbReference>
<organism evidence="6 7">
    <name type="scientific">Exserohilum turcicum (strain 28A)</name>
    <name type="common">Northern leaf blight fungus</name>
    <name type="synonym">Setosphaeria turcica</name>
    <dbReference type="NCBI Taxonomy" id="671987"/>
    <lineage>
        <taxon>Eukaryota</taxon>
        <taxon>Fungi</taxon>
        <taxon>Dikarya</taxon>
        <taxon>Ascomycota</taxon>
        <taxon>Pezizomycotina</taxon>
        <taxon>Dothideomycetes</taxon>
        <taxon>Pleosporomycetidae</taxon>
        <taxon>Pleosporales</taxon>
        <taxon>Pleosporineae</taxon>
        <taxon>Pleosporaceae</taxon>
        <taxon>Exserohilum</taxon>
    </lineage>
</organism>
<dbReference type="Pfam" id="PF00648">
    <property type="entry name" value="Peptidase_C2"/>
    <property type="match status" value="1"/>
</dbReference>
<dbReference type="eggNOG" id="KOG0045">
    <property type="taxonomic scope" value="Eukaryota"/>
</dbReference>
<keyword evidence="3" id="KW-0788">Thiol protease</keyword>
<dbReference type="InterPro" id="IPR000169">
    <property type="entry name" value="Pept_cys_AS"/>
</dbReference>
<evidence type="ECO:0000256" key="4">
    <source>
        <dbReference type="SAM" id="MobiDB-lite"/>
    </source>
</evidence>
<accession>R0JZ45</accession>
<comment type="similarity">
    <text evidence="1">Belongs to the peptidase C2 family.</text>
</comment>
<keyword evidence="3" id="KW-0645">Protease</keyword>
<dbReference type="SUPFAM" id="SSF49758">
    <property type="entry name" value="Calpain large subunit, middle domain (domain III)"/>
    <property type="match status" value="1"/>
</dbReference>
<dbReference type="STRING" id="671987.R0JZ45"/>
<sequence length="872" mass="97024">MSSDGGDEVKSGPPQAAMDGFWESLITKKPAKVTKIFPPSLYANLLPPQNPVGAATGKNAAESYKAAAAECSARVKRLVRECIRTNEKFTDPDFDITNLANKNCLEGLRYWYEDKKEETTASNKQSGPRSVHRLDWIFEKPEFVIDGFSSSDLKQGASGDCWFIAAVSTICSNPDLMDKVCVARDEECGIYGFVFYRDGEWVWTIVDDNLYVTYNDFDSAWGDQYDPTNARETKYKKNYQTGSDALYFASCADENETWLPLLEKAYAKGRRLHGDYAAIVGGWSGEAVEDLTGGVTTKILTDRILRKDRLWEELKQVGKKFLFSASSPATYGDDSVARRGLALGHAYSVLKAVDEQDEKGKKYRLVLIRNPWGNRINAGLGEWTGPWSDGSAEWTPYWLNKLDHKFGDDGLFWMSYDDMLKRFNLLDRTRLFDEQWNIVQRWTSVSVAWVTGYLNTKFSVDIKKGGPTVFVLCQQLDDRYFKGLDGKYEFDLHFVLQEKNAETGDHIVRVRGPWFGNRNVSAEVDLDAGVYEVVPKIVAIQDPDEPEVLDVVKKLAERNPQKLRQIGLNYDIANAKGVVAVSEEEKKKREKEKKEAAEKKAKEKEKHDKEKAEFEEWKKVEKAEYDAWKKRKELEAKEQLRAKEEAAKGAKEEAKDSETQTTKTEQSDATTTTEAPAGGEKHKDSKPTPTPATKTDQTDATAAVTEAPAEGEKHRDSKPAPAPAPDAGSTDSTAKDTAQDTAKDTAKQDTTQDSTTTTTTTQATDTNTNTATENPTSTSTTTADASASTTTSDTTPPKQLPSPATQIPRPPPQEEEEEENEDPKPWNAVCILGLRVYSLDPDISIQLVKPRSDEEAAILDVDGGTTQAGATM</sequence>
<dbReference type="GeneID" id="19397104"/>
<feature type="compositionally biased region" description="Basic and acidic residues" evidence="4">
    <location>
        <begin position="640"/>
        <end position="658"/>
    </location>
</feature>
<proteinExistence type="inferred from homology"/>
<evidence type="ECO:0000256" key="1">
    <source>
        <dbReference type="ARBA" id="ARBA00007623"/>
    </source>
</evidence>
<feature type="compositionally biased region" description="Low complexity" evidence="4">
    <location>
        <begin position="748"/>
        <end position="795"/>
    </location>
</feature>
<dbReference type="PROSITE" id="PS00139">
    <property type="entry name" value="THIOL_PROTEASE_CYS"/>
    <property type="match status" value="1"/>
</dbReference>
<feature type="compositionally biased region" description="Polar residues" evidence="4">
    <location>
        <begin position="659"/>
        <end position="669"/>
    </location>
</feature>
<dbReference type="EMBL" id="KB908604">
    <property type="protein sequence ID" value="EOA86133.1"/>
    <property type="molecule type" value="Genomic_DNA"/>
</dbReference>
<evidence type="ECO:0000259" key="5">
    <source>
        <dbReference type="PROSITE" id="PS50203"/>
    </source>
</evidence>
<dbReference type="PRINTS" id="PR00704">
    <property type="entry name" value="CALPAIN"/>
</dbReference>
<feature type="active site" evidence="2 3">
    <location>
        <position position="161"/>
    </location>
</feature>
<feature type="region of interest" description="Disordered" evidence="4">
    <location>
        <begin position="581"/>
        <end position="618"/>
    </location>
</feature>
<dbReference type="RefSeq" id="XP_008026147.1">
    <property type="nucleotide sequence ID" value="XM_008027956.1"/>
</dbReference>
<evidence type="ECO:0000256" key="3">
    <source>
        <dbReference type="PROSITE-ProRule" id="PRU00239"/>
    </source>
</evidence>
<keyword evidence="7" id="KW-1185">Reference proteome</keyword>
<dbReference type="PANTHER" id="PTHR10183:SF425">
    <property type="entry name" value="CALPAIN-5"/>
    <property type="match status" value="1"/>
</dbReference>
<name>R0JZ45_EXST2</name>
<dbReference type="CDD" id="cd00044">
    <property type="entry name" value="CysPc"/>
    <property type="match status" value="1"/>
</dbReference>
<dbReference type="InterPro" id="IPR022684">
    <property type="entry name" value="Calpain_cysteine_protease"/>
</dbReference>
<evidence type="ECO:0000313" key="6">
    <source>
        <dbReference type="EMBL" id="EOA86133.1"/>
    </source>
</evidence>
<dbReference type="PANTHER" id="PTHR10183">
    <property type="entry name" value="CALPAIN"/>
    <property type="match status" value="1"/>
</dbReference>
<dbReference type="SUPFAM" id="SSF54001">
    <property type="entry name" value="Cysteine proteinases"/>
    <property type="match status" value="1"/>
</dbReference>
<dbReference type="AlphaFoldDB" id="R0JZ45"/>
<dbReference type="Gene3D" id="3.90.70.10">
    <property type="entry name" value="Cysteine proteinases"/>
    <property type="match status" value="1"/>
</dbReference>
<feature type="compositionally biased region" description="Basic and acidic residues" evidence="4">
    <location>
        <begin position="733"/>
        <end position="747"/>
    </location>
</feature>
<dbReference type="HOGENOM" id="CLU_006072_1_1_1"/>
<dbReference type="OrthoDB" id="424753at2759"/>